<feature type="transmembrane region" description="Helical" evidence="8">
    <location>
        <begin position="97"/>
        <end position="115"/>
    </location>
</feature>
<sequence>MKDDPGSGHLITFLQFVFIAIDGIIFTSKFGTEPTKIPLNNYLILVVLFFVANVCNNYAFNFNIPMPLHMIFRAGSLVANMIMGIIILKQTYTFDKYLAVTMITLGIIICTLMSVQEVKSTVPITENSVLTTPWDDFFWWIIGIVILTISLFISARLGIYQQILYSHYGKHPREALYYTHLLPLPFFIFLTSNLWDHITKAINSPPIIVPFIEITMPKTVAYLIGNTLSQYVCINSVYTLTSECASLTVTLILTLRKFTSLIFSILYFKNPFTTYHWIGTILVFIGTLIFSEIIPKLQRRLIIMFEKKKKIN</sequence>
<keyword evidence="5 8" id="KW-0812">Transmembrane</keyword>
<dbReference type="CTD" id="31553"/>
<dbReference type="GO" id="GO:0005789">
    <property type="term" value="C:endoplasmic reticulum membrane"/>
    <property type="evidence" value="ECO:0007669"/>
    <property type="project" value="TreeGrafter"/>
</dbReference>
<protein>
    <submittedName>
        <fullName evidence="10">UDP-xylose and UDP-N-acetylglucosamine transporter</fullName>
    </submittedName>
</protein>
<evidence type="ECO:0000313" key="9">
    <source>
        <dbReference type="Proteomes" id="UP000695007"/>
    </source>
</evidence>
<feature type="transmembrane region" description="Helical" evidence="8">
    <location>
        <begin position="66"/>
        <end position="88"/>
    </location>
</feature>
<reference evidence="10" key="1">
    <citation type="submission" date="2025-08" db="UniProtKB">
        <authorList>
            <consortium name="RefSeq"/>
        </authorList>
    </citation>
    <scope>IDENTIFICATION</scope>
</reference>
<dbReference type="AlphaFoldDB" id="A0AAJ7E1T5"/>
<keyword evidence="9" id="KW-1185">Reference proteome</keyword>
<comment type="subcellular location">
    <subcellularLocation>
        <location evidence="1">Endomembrane system</location>
        <topology evidence="1">Multi-pass membrane protein</topology>
    </subcellularLocation>
</comment>
<keyword evidence="3" id="KW-0813">Transport</keyword>
<organism evidence="9 10">
    <name type="scientific">Ceratosolen solmsi marchali</name>
    <dbReference type="NCBI Taxonomy" id="326594"/>
    <lineage>
        <taxon>Eukaryota</taxon>
        <taxon>Metazoa</taxon>
        <taxon>Ecdysozoa</taxon>
        <taxon>Arthropoda</taxon>
        <taxon>Hexapoda</taxon>
        <taxon>Insecta</taxon>
        <taxon>Pterygota</taxon>
        <taxon>Neoptera</taxon>
        <taxon>Endopterygota</taxon>
        <taxon>Hymenoptera</taxon>
        <taxon>Apocrita</taxon>
        <taxon>Proctotrupomorpha</taxon>
        <taxon>Chalcidoidea</taxon>
        <taxon>Agaonidae</taxon>
        <taxon>Agaoninae</taxon>
        <taxon>Ceratosolen</taxon>
    </lineage>
</organism>
<evidence type="ECO:0000256" key="4">
    <source>
        <dbReference type="ARBA" id="ARBA00022597"/>
    </source>
</evidence>
<name>A0AAJ7E1T5_9HYME</name>
<evidence type="ECO:0000256" key="5">
    <source>
        <dbReference type="ARBA" id="ARBA00022692"/>
    </source>
</evidence>
<dbReference type="Pfam" id="PF08449">
    <property type="entry name" value="UAA"/>
    <property type="match status" value="1"/>
</dbReference>
<dbReference type="GeneID" id="105367645"/>
<feature type="transmembrane region" description="Helical" evidence="8">
    <location>
        <begin position="6"/>
        <end position="27"/>
    </location>
</feature>
<feature type="transmembrane region" description="Helical" evidence="8">
    <location>
        <begin position="237"/>
        <end position="255"/>
    </location>
</feature>
<evidence type="ECO:0000256" key="7">
    <source>
        <dbReference type="ARBA" id="ARBA00023136"/>
    </source>
</evidence>
<evidence type="ECO:0000256" key="8">
    <source>
        <dbReference type="SAM" id="Phobius"/>
    </source>
</evidence>
<dbReference type="PANTHER" id="PTHR10778:SF4">
    <property type="entry name" value="NUCLEOTIDE SUGAR TRANSPORTER SLC35B4"/>
    <property type="match status" value="1"/>
</dbReference>
<dbReference type="Proteomes" id="UP000695007">
    <property type="component" value="Unplaced"/>
</dbReference>
<dbReference type="SUPFAM" id="SSF103481">
    <property type="entry name" value="Multidrug resistance efflux transporter EmrE"/>
    <property type="match status" value="1"/>
</dbReference>
<dbReference type="GO" id="GO:0000139">
    <property type="term" value="C:Golgi membrane"/>
    <property type="evidence" value="ECO:0007669"/>
    <property type="project" value="TreeGrafter"/>
</dbReference>
<comment type="similarity">
    <text evidence="2">Belongs to the nucleotide-sugar transporter family. SLC35B subfamily.</text>
</comment>
<dbReference type="GO" id="GO:0005464">
    <property type="term" value="F:UDP-xylose transmembrane transporter activity"/>
    <property type="evidence" value="ECO:0007669"/>
    <property type="project" value="TreeGrafter"/>
</dbReference>
<keyword evidence="6 8" id="KW-1133">Transmembrane helix</keyword>
<keyword evidence="7 8" id="KW-0472">Membrane</keyword>
<feature type="transmembrane region" description="Helical" evidence="8">
    <location>
        <begin position="39"/>
        <end position="60"/>
    </location>
</feature>
<evidence type="ECO:0000256" key="2">
    <source>
        <dbReference type="ARBA" id="ARBA00010694"/>
    </source>
</evidence>
<keyword evidence="4" id="KW-0762">Sugar transport</keyword>
<dbReference type="InterPro" id="IPR013657">
    <property type="entry name" value="SCL35B1-4/HUT1"/>
</dbReference>
<dbReference type="GO" id="GO:0005462">
    <property type="term" value="F:UDP-N-acetylglucosamine transmembrane transporter activity"/>
    <property type="evidence" value="ECO:0007669"/>
    <property type="project" value="TreeGrafter"/>
</dbReference>
<evidence type="ECO:0000256" key="3">
    <source>
        <dbReference type="ARBA" id="ARBA00022448"/>
    </source>
</evidence>
<feature type="transmembrane region" description="Helical" evidence="8">
    <location>
        <begin position="275"/>
        <end position="294"/>
    </location>
</feature>
<evidence type="ECO:0000256" key="6">
    <source>
        <dbReference type="ARBA" id="ARBA00022989"/>
    </source>
</evidence>
<gene>
    <name evidence="10" type="primary">LOC105367645</name>
</gene>
<accession>A0AAJ7E1T5</accession>
<dbReference type="InterPro" id="IPR037185">
    <property type="entry name" value="EmrE-like"/>
</dbReference>
<evidence type="ECO:0000313" key="10">
    <source>
        <dbReference type="RefSeq" id="XP_011504714.1"/>
    </source>
</evidence>
<dbReference type="RefSeq" id="XP_011504714.1">
    <property type="nucleotide sequence ID" value="XM_011506412.1"/>
</dbReference>
<evidence type="ECO:0000256" key="1">
    <source>
        <dbReference type="ARBA" id="ARBA00004127"/>
    </source>
</evidence>
<feature type="transmembrane region" description="Helical" evidence="8">
    <location>
        <begin position="137"/>
        <end position="155"/>
    </location>
</feature>
<proteinExistence type="inferred from homology"/>
<dbReference type="KEGG" id="csol:105367645"/>
<dbReference type="PANTHER" id="PTHR10778">
    <property type="entry name" value="SOLUTE CARRIER FAMILY 35 MEMBER B"/>
    <property type="match status" value="1"/>
</dbReference>